<dbReference type="OrthoDB" id="9800141at2"/>
<dbReference type="RefSeq" id="WP_069946045.1">
    <property type="nucleotide sequence ID" value="NZ_CP014143.1"/>
</dbReference>
<keyword evidence="1" id="KW-0472">Membrane</keyword>
<protein>
    <recommendedName>
        <fullName evidence="2">EfeO-type cupredoxin-like domain-containing protein</fullName>
    </recommendedName>
</protein>
<dbReference type="Pfam" id="PF13473">
    <property type="entry name" value="Cupredoxin_1"/>
    <property type="match status" value="1"/>
</dbReference>
<dbReference type="Proteomes" id="UP000095672">
    <property type="component" value="Chromosome"/>
</dbReference>
<evidence type="ECO:0000313" key="4">
    <source>
        <dbReference type="Proteomes" id="UP000095672"/>
    </source>
</evidence>
<evidence type="ECO:0000256" key="1">
    <source>
        <dbReference type="SAM" id="Phobius"/>
    </source>
</evidence>
<gene>
    <name evidence="3" type="ORF">AUP74_00348</name>
</gene>
<sequence length="124" mass="13697">MLTIIVNIFGLLLIAAIVWWFWLAGKSGKSAVSQPVSAASLEVLVKDGVYEPDHIRLPAGRPATLKFRREDPSPCAEYVLFPDLEVSAQLAVNEVTEVHLPAAEPGKYPFTCQMQMYRGVLLVE</sequence>
<name>A0A1C9W3U1_9GAMM</name>
<dbReference type="PATRIC" id="fig|1769779.3.peg.347"/>
<dbReference type="SUPFAM" id="SSF49503">
    <property type="entry name" value="Cupredoxins"/>
    <property type="match status" value="1"/>
</dbReference>
<reference evidence="4" key="1">
    <citation type="submission" date="2016-01" db="EMBL/GenBank/DDBJ databases">
        <title>Complete genome sequence of Microbulbifer sp. CCB-MM1, a halophile isolated from Matang Mangrove Forest, Perak.</title>
        <authorList>
            <person name="Moh T.H."/>
            <person name="Dinesh B."/>
            <person name="Lau N.-S."/>
            <person name="Go F."/>
            <person name="Alexander Chong S.-C."/>
        </authorList>
    </citation>
    <scope>NUCLEOTIDE SEQUENCE [LARGE SCALE GENOMIC DNA]</scope>
    <source>
        <strain evidence="4">CCB-MM1</strain>
    </source>
</reference>
<keyword evidence="4" id="KW-1185">Reference proteome</keyword>
<dbReference type="AlphaFoldDB" id="A0A1C9W3U1"/>
<dbReference type="STRING" id="1769779.AUP74_00348"/>
<feature type="transmembrane region" description="Helical" evidence="1">
    <location>
        <begin position="6"/>
        <end position="24"/>
    </location>
</feature>
<accession>A0A1C9W3U1</accession>
<dbReference type="InterPro" id="IPR028096">
    <property type="entry name" value="EfeO_Cupredoxin"/>
</dbReference>
<proteinExistence type="predicted"/>
<dbReference type="Gene3D" id="2.60.40.420">
    <property type="entry name" value="Cupredoxins - blue copper proteins"/>
    <property type="match status" value="1"/>
</dbReference>
<keyword evidence="1" id="KW-0812">Transmembrane</keyword>
<evidence type="ECO:0000259" key="2">
    <source>
        <dbReference type="Pfam" id="PF13473"/>
    </source>
</evidence>
<dbReference type="KEGG" id="micc:AUP74_00348"/>
<organism evidence="3 4">
    <name type="scientific">Microbulbifer aggregans</name>
    <dbReference type="NCBI Taxonomy" id="1769779"/>
    <lineage>
        <taxon>Bacteria</taxon>
        <taxon>Pseudomonadati</taxon>
        <taxon>Pseudomonadota</taxon>
        <taxon>Gammaproteobacteria</taxon>
        <taxon>Cellvibrionales</taxon>
        <taxon>Microbulbiferaceae</taxon>
        <taxon>Microbulbifer</taxon>
    </lineage>
</organism>
<keyword evidence="1" id="KW-1133">Transmembrane helix</keyword>
<evidence type="ECO:0000313" key="3">
    <source>
        <dbReference type="EMBL" id="AOS95819.1"/>
    </source>
</evidence>
<dbReference type="InterPro" id="IPR008972">
    <property type="entry name" value="Cupredoxin"/>
</dbReference>
<feature type="domain" description="EfeO-type cupredoxin-like" evidence="2">
    <location>
        <begin position="14"/>
        <end position="123"/>
    </location>
</feature>
<dbReference type="EMBL" id="CP014143">
    <property type="protein sequence ID" value="AOS95819.1"/>
    <property type="molecule type" value="Genomic_DNA"/>
</dbReference>